<dbReference type="RefSeq" id="WP_311900266.1">
    <property type="nucleotide sequence ID" value="NZ_JAUOES010000020.1"/>
</dbReference>
<sequence>MLIVKNANTVKEVRDKIVALGYGYSCFDINANDVAEGFQEVLDDWGKSGI</sequence>
<dbReference type="Proteomes" id="UP001249505">
    <property type="component" value="Unassembled WGS sequence"/>
</dbReference>
<gene>
    <name evidence="1" type="ORF">Q4Q50_16460</name>
</gene>
<comment type="caution">
    <text evidence="1">The sequence shown here is derived from an EMBL/GenBank/DDBJ whole genome shotgun (WGS) entry which is preliminary data.</text>
</comment>
<name>A0ABU3G3P1_9GAMM</name>
<keyword evidence="2" id="KW-1185">Reference proteome</keyword>
<evidence type="ECO:0000313" key="2">
    <source>
        <dbReference type="Proteomes" id="UP001249505"/>
    </source>
</evidence>
<protein>
    <submittedName>
        <fullName evidence="1">Uncharacterized protein</fullName>
    </submittedName>
</protein>
<dbReference type="EMBL" id="JAUOES010000020">
    <property type="protein sequence ID" value="MDT3281868.1"/>
    <property type="molecule type" value="Genomic_DNA"/>
</dbReference>
<proteinExistence type="predicted"/>
<organism evidence="1 2">
    <name type="scientific">Shewanella scandinavica</name>
    <dbReference type="NCBI Taxonomy" id="3063538"/>
    <lineage>
        <taxon>Bacteria</taxon>
        <taxon>Pseudomonadati</taxon>
        <taxon>Pseudomonadota</taxon>
        <taxon>Gammaproteobacteria</taxon>
        <taxon>Alteromonadales</taxon>
        <taxon>Shewanellaceae</taxon>
        <taxon>Shewanella</taxon>
    </lineage>
</organism>
<evidence type="ECO:0000313" key="1">
    <source>
        <dbReference type="EMBL" id="MDT3281868.1"/>
    </source>
</evidence>
<reference evidence="1 2" key="1">
    <citation type="submission" date="2023-07" db="EMBL/GenBank/DDBJ databases">
        <title>Novel Shewanella species isolated from Baltic Sea sediments.</title>
        <authorList>
            <person name="Martin-Rodriguez A.J."/>
        </authorList>
    </citation>
    <scope>NUCLEOTIDE SEQUENCE [LARGE SCALE GENOMIC DNA]</scope>
    <source>
        <strain evidence="1 2">SP2S1-2</strain>
    </source>
</reference>
<accession>A0ABU3G3P1</accession>